<dbReference type="Pfam" id="PF12022">
    <property type="entry name" value="COG2_C"/>
    <property type="match status" value="1"/>
</dbReference>
<dbReference type="EMBL" id="CAMPGE010028560">
    <property type="protein sequence ID" value="CAI2386076.1"/>
    <property type="molecule type" value="Genomic_DNA"/>
</dbReference>
<evidence type="ECO:0000256" key="1">
    <source>
        <dbReference type="SAM" id="MobiDB-lite"/>
    </source>
</evidence>
<gene>
    <name evidence="3" type="ORF">ECRASSUSDP1_LOCUS27678</name>
</gene>
<organism evidence="3 4">
    <name type="scientific">Euplotes crassus</name>
    <dbReference type="NCBI Taxonomy" id="5936"/>
    <lineage>
        <taxon>Eukaryota</taxon>
        <taxon>Sar</taxon>
        <taxon>Alveolata</taxon>
        <taxon>Ciliophora</taxon>
        <taxon>Intramacronucleata</taxon>
        <taxon>Spirotrichea</taxon>
        <taxon>Hypotrichia</taxon>
        <taxon>Euplotida</taxon>
        <taxon>Euplotidae</taxon>
        <taxon>Moneuplotes</taxon>
    </lineage>
</organism>
<dbReference type="AlphaFoldDB" id="A0AAD2DB74"/>
<feature type="domain" description="COG complex component COG2 C-terminal" evidence="2">
    <location>
        <begin position="429"/>
        <end position="730"/>
    </location>
</feature>
<evidence type="ECO:0000313" key="4">
    <source>
        <dbReference type="Proteomes" id="UP001295684"/>
    </source>
</evidence>
<dbReference type="Proteomes" id="UP001295684">
    <property type="component" value="Unassembled WGS sequence"/>
</dbReference>
<dbReference type="GO" id="GO:0015031">
    <property type="term" value="P:protein transport"/>
    <property type="evidence" value="ECO:0007669"/>
    <property type="project" value="InterPro"/>
</dbReference>
<dbReference type="PANTHER" id="PTHR12961">
    <property type="entry name" value="CONSERVED OLIGOMERIC GOLGI COMPLEX COMPONENT 2"/>
    <property type="match status" value="1"/>
</dbReference>
<dbReference type="PANTHER" id="PTHR12961:SF0">
    <property type="entry name" value="CONSERVED OLIGOMERIC GOLGI COMPLEX SUBUNIT 2"/>
    <property type="match status" value="1"/>
</dbReference>
<dbReference type="InterPro" id="IPR024603">
    <property type="entry name" value="COG_complex_COG2_C"/>
</dbReference>
<keyword evidence="4" id="KW-1185">Reference proteome</keyword>
<feature type="region of interest" description="Disordered" evidence="1">
    <location>
        <begin position="680"/>
        <end position="702"/>
    </location>
</feature>
<dbReference type="GO" id="GO:0006891">
    <property type="term" value="P:intra-Golgi vesicle-mediated transport"/>
    <property type="evidence" value="ECO:0007669"/>
    <property type="project" value="TreeGrafter"/>
</dbReference>
<dbReference type="GO" id="GO:0007030">
    <property type="term" value="P:Golgi organization"/>
    <property type="evidence" value="ECO:0007669"/>
    <property type="project" value="InterPro"/>
</dbReference>
<evidence type="ECO:0000259" key="2">
    <source>
        <dbReference type="Pfam" id="PF12022"/>
    </source>
</evidence>
<comment type="caution">
    <text evidence="3">The sequence shown here is derived from an EMBL/GenBank/DDBJ whole genome shotgun (WGS) entry which is preliminary data.</text>
</comment>
<sequence length="761" mass="87393">MAEIDLDTYDPVLYMKTLGLLDDDVTVQTYNSFINKMKGKLEGIDARIADYVENQSESFIDLSDKIGKLGQLVNDMSGTEEKFCDYIQSGLKNNEEIFAKVKYEYNQKVSNIDQKKKSKEELQDVLYISKAVRVLHDQLDKLSADEVVLYYSTSDCVKSGKERNLGSEGDEGNSLNSNFDRNMNSLSKLHKKTQRLRDRKDHNESYLYSIDRIIQESEDVTKRFCHILIKELRELIKSSSFFSSDPKISISLKDSRKVFMILKAFKNLPNCQEYIYRTINNEIIEPELTRLTQQALKSTPSFSFYNKTSSSGDKDFDKSKLPCTIFIQGVSDLVFKGSLKNLVRMCHQTHKGRYRPLSAEVFISGYDIIQNCILDPIQQIFGDKLSFIYSSGISVIFHSNYTSFKQFIKDLVQMGVKDEKNTIKEMMSKFNLQIYFTLVAREIIKTYQDQLKQEFAKGKIEAGENCVSAIVINNIEKLIGEDLFLPEVHDKIIFLCFQIVIKVIQTTKDTLNAKSMSAENLVRILDEITKVEQYLNHDFFDNLIMRLSIESEKTASELTEAVSGQYRELFDTLSSRFDSLNQPCIVAASEKITKRLAENMEKFSQIAGIYRLTNRKAPDTPSEYTELTFNPVKSLTEKEFFSNLSPRLKSLLLDSIFKSSLLYLHKVLSKMLASVTKMNRNFPSSTNPPEEETKTSLLSTNPPNPLYKFMKEGVKNTDYDNICTQIYLDIKELEDQIDELGGSREYEELQNLYSLVPGVIL</sequence>
<dbReference type="GO" id="GO:0017119">
    <property type="term" value="C:Golgi transport complex"/>
    <property type="evidence" value="ECO:0007669"/>
    <property type="project" value="TreeGrafter"/>
</dbReference>
<evidence type="ECO:0000313" key="3">
    <source>
        <dbReference type="EMBL" id="CAI2386076.1"/>
    </source>
</evidence>
<name>A0AAD2DB74_EUPCR</name>
<protein>
    <recommendedName>
        <fullName evidence="2">COG complex component COG2 C-terminal domain-containing protein</fullName>
    </recommendedName>
</protein>
<dbReference type="GO" id="GO:0016020">
    <property type="term" value="C:membrane"/>
    <property type="evidence" value="ECO:0007669"/>
    <property type="project" value="InterPro"/>
</dbReference>
<reference evidence="3" key="1">
    <citation type="submission" date="2023-07" db="EMBL/GenBank/DDBJ databases">
        <authorList>
            <consortium name="AG Swart"/>
            <person name="Singh M."/>
            <person name="Singh A."/>
            <person name="Seah K."/>
            <person name="Emmerich C."/>
        </authorList>
    </citation>
    <scope>NUCLEOTIDE SEQUENCE</scope>
    <source>
        <strain evidence="3">DP1</strain>
    </source>
</reference>
<accession>A0AAD2DB74</accession>
<dbReference type="InterPro" id="IPR009316">
    <property type="entry name" value="COG2"/>
</dbReference>
<proteinExistence type="predicted"/>